<proteinExistence type="inferred from homology"/>
<dbReference type="InterPro" id="IPR010065">
    <property type="entry name" value="AA_ABC_transptr_permease_3TM"/>
</dbReference>
<gene>
    <name evidence="10" type="ORF">GR183_05150</name>
</gene>
<keyword evidence="11" id="KW-1185">Reference proteome</keyword>
<dbReference type="GO" id="GO:0022857">
    <property type="term" value="F:transmembrane transporter activity"/>
    <property type="evidence" value="ECO:0007669"/>
    <property type="project" value="InterPro"/>
</dbReference>
<evidence type="ECO:0000256" key="7">
    <source>
        <dbReference type="ARBA" id="ARBA00023136"/>
    </source>
</evidence>
<dbReference type="GO" id="GO:0043190">
    <property type="term" value="C:ATP-binding cassette (ABC) transporter complex"/>
    <property type="evidence" value="ECO:0007669"/>
    <property type="project" value="InterPro"/>
</dbReference>
<feature type="transmembrane region" description="Helical" evidence="8">
    <location>
        <begin position="169"/>
        <end position="193"/>
    </location>
</feature>
<comment type="similarity">
    <text evidence="2">Belongs to the binding-protein-dependent transport system permease family. HisMQ subfamily.</text>
</comment>
<feature type="transmembrane region" description="Helical" evidence="8">
    <location>
        <begin position="214"/>
        <end position="235"/>
    </location>
</feature>
<dbReference type="SUPFAM" id="SSF161098">
    <property type="entry name" value="MetI-like"/>
    <property type="match status" value="1"/>
</dbReference>
<dbReference type="PANTHER" id="PTHR30614:SF41">
    <property type="entry name" value="INNER MEMBRANE AMINO-ACID ABC TRANSPORTER PERMEASE PROTEIN YHDY"/>
    <property type="match status" value="1"/>
</dbReference>
<dbReference type="InterPro" id="IPR043429">
    <property type="entry name" value="ArtM/GltK/GlnP/TcyL/YhdX-like"/>
</dbReference>
<dbReference type="InterPro" id="IPR035906">
    <property type="entry name" value="MetI-like_sf"/>
</dbReference>
<dbReference type="GO" id="GO:0006865">
    <property type="term" value="P:amino acid transport"/>
    <property type="evidence" value="ECO:0007669"/>
    <property type="project" value="TreeGrafter"/>
</dbReference>
<evidence type="ECO:0000313" key="11">
    <source>
        <dbReference type="Proteomes" id="UP000433101"/>
    </source>
</evidence>
<dbReference type="RefSeq" id="WP_160774523.1">
    <property type="nucleotide sequence ID" value="NZ_WUMV01000002.1"/>
</dbReference>
<feature type="domain" description="ABC transmembrane type-1" evidence="9">
    <location>
        <begin position="172"/>
        <end position="369"/>
    </location>
</feature>
<comment type="subcellular location">
    <subcellularLocation>
        <location evidence="1">Cell inner membrane</location>
        <topology evidence="1">Multi-pass membrane protein</topology>
    </subcellularLocation>
    <subcellularLocation>
        <location evidence="8">Cell membrane</location>
        <topology evidence="8">Multi-pass membrane protein</topology>
    </subcellularLocation>
</comment>
<feature type="transmembrane region" description="Helical" evidence="8">
    <location>
        <begin position="115"/>
        <end position="133"/>
    </location>
</feature>
<dbReference type="InterPro" id="IPR000515">
    <property type="entry name" value="MetI-like"/>
</dbReference>
<keyword evidence="7 8" id="KW-0472">Membrane</keyword>
<evidence type="ECO:0000256" key="4">
    <source>
        <dbReference type="ARBA" id="ARBA00022475"/>
    </source>
</evidence>
<organism evidence="10 11">
    <name type="scientific">Stappia sediminis</name>
    <dbReference type="NCBI Taxonomy" id="2692190"/>
    <lineage>
        <taxon>Bacteria</taxon>
        <taxon>Pseudomonadati</taxon>
        <taxon>Pseudomonadota</taxon>
        <taxon>Alphaproteobacteria</taxon>
        <taxon>Hyphomicrobiales</taxon>
        <taxon>Stappiaceae</taxon>
        <taxon>Stappia</taxon>
    </lineage>
</organism>
<evidence type="ECO:0000256" key="8">
    <source>
        <dbReference type="RuleBase" id="RU363032"/>
    </source>
</evidence>
<comment type="caution">
    <text evidence="10">The sequence shown here is derived from an EMBL/GenBank/DDBJ whole genome shotgun (WGS) entry which is preliminary data.</text>
</comment>
<feature type="transmembrane region" description="Helical" evidence="8">
    <location>
        <begin position="350"/>
        <end position="371"/>
    </location>
</feature>
<dbReference type="Pfam" id="PF00528">
    <property type="entry name" value="BPD_transp_1"/>
    <property type="match status" value="1"/>
</dbReference>
<evidence type="ECO:0000256" key="6">
    <source>
        <dbReference type="ARBA" id="ARBA00022989"/>
    </source>
</evidence>
<reference evidence="10 11" key="1">
    <citation type="submission" date="2019-12" db="EMBL/GenBank/DDBJ databases">
        <authorList>
            <person name="Li M."/>
        </authorList>
    </citation>
    <scope>NUCLEOTIDE SEQUENCE [LARGE SCALE GENOMIC DNA]</scope>
    <source>
        <strain evidence="10 11">GBMRC 2046</strain>
    </source>
</reference>
<feature type="transmembrane region" description="Helical" evidence="8">
    <location>
        <begin position="42"/>
        <end position="64"/>
    </location>
</feature>
<evidence type="ECO:0000313" key="10">
    <source>
        <dbReference type="EMBL" id="MXN64282.1"/>
    </source>
</evidence>
<keyword evidence="6 8" id="KW-1133">Transmembrane helix</keyword>
<evidence type="ECO:0000256" key="5">
    <source>
        <dbReference type="ARBA" id="ARBA00022692"/>
    </source>
</evidence>
<dbReference type="CDD" id="cd06261">
    <property type="entry name" value="TM_PBP2"/>
    <property type="match status" value="1"/>
</dbReference>
<feature type="transmembrane region" description="Helical" evidence="8">
    <location>
        <begin position="247"/>
        <end position="267"/>
    </location>
</feature>
<evidence type="ECO:0000256" key="2">
    <source>
        <dbReference type="ARBA" id="ARBA00010072"/>
    </source>
</evidence>
<dbReference type="Proteomes" id="UP000433101">
    <property type="component" value="Unassembled WGS sequence"/>
</dbReference>
<feature type="transmembrane region" description="Helical" evidence="8">
    <location>
        <begin position="140"/>
        <end position="163"/>
    </location>
</feature>
<dbReference type="EMBL" id="WUMV01000002">
    <property type="protein sequence ID" value="MXN64282.1"/>
    <property type="molecule type" value="Genomic_DNA"/>
</dbReference>
<dbReference type="FunFam" id="1.10.3720.10:FF:000032">
    <property type="entry name" value="General amino acid ABC transporter permease"/>
    <property type="match status" value="1"/>
</dbReference>
<evidence type="ECO:0000256" key="1">
    <source>
        <dbReference type="ARBA" id="ARBA00004429"/>
    </source>
</evidence>
<evidence type="ECO:0000259" key="9">
    <source>
        <dbReference type="PROSITE" id="PS50928"/>
    </source>
</evidence>
<keyword evidence="4" id="KW-1003">Cell membrane</keyword>
<dbReference type="PROSITE" id="PS50928">
    <property type="entry name" value="ABC_TM1"/>
    <property type="match status" value="1"/>
</dbReference>
<keyword evidence="5 8" id="KW-0812">Transmembrane</keyword>
<evidence type="ECO:0000256" key="3">
    <source>
        <dbReference type="ARBA" id="ARBA00022448"/>
    </source>
</evidence>
<dbReference type="AlphaFoldDB" id="A0A7X3LSH2"/>
<keyword evidence="3 8" id="KW-0813">Transport</keyword>
<sequence length="381" mass="42321">MTDMTDLSYVRTTEAEAKPAPVSTTGFIGWMRRNLFSSIPNTILTLIGIWLAYSIFAPLINFAFVHAVWTGDNRDACLAQNVGREVGACWPYVEAYFPQFIYGRYPVEERYRVDIVYLLFALLIVPMLIPSVPAKRLNGLLLLVAFPIVAFFLLVGGVFGLPVVETSQWGGLLVTLVIAVTGITASLPIGILLALGRRSDMPIVRLLSIIFIEFWRGVPLITVLFMASVMLPLFLPEGVTFDKLMRVLIGVTLFSSAYMAEVVRGGLQAIPKGQYEGAQALGLRFWQMMRLIILPQALKLVIPGIVGTFIGLFKDTTLVLIVGMFDLLGQVQSSFTDPTWASPSQSHTGYLFAAAIFWVFCFGMSRYSLFMEKKLHTGHKR</sequence>
<name>A0A7X3LSH2_9HYPH</name>
<dbReference type="PANTHER" id="PTHR30614">
    <property type="entry name" value="MEMBRANE COMPONENT OF AMINO ACID ABC TRANSPORTER"/>
    <property type="match status" value="1"/>
</dbReference>
<dbReference type="Gene3D" id="1.10.3720.10">
    <property type="entry name" value="MetI-like"/>
    <property type="match status" value="1"/>
</dbReference>
<dbReference type="NCBIfam" id="TIGR01726">
    <property type="entry name" value="HEQRo_perm_3TM"/>
    <property type="match status" value="1"/>
</dbReference>
<accession>A0A7X3LSH2</accession>
<protein>
    <submittedName>
        <fullName evidence="10">ABC transporter permease subunit</fullName>
    </submittedName>
</protein>
<feature type="transmembrane region" description="Helical" evidence="8">
    <location>
        <begin position="288"/>
        <end position="313"/>
    </location>
</feature>